<evidence type="ECO:0000313" key="1">
    <source>
        <dbReference type="EMBL" id="CAG6743183.1"/>
    </source>
</evidence>
<proteinExistence type="predicted"/>
<reference evidence="1" key="1">
    <citation type="submission" date="2021-05" db="EMBL/GenBank/DDBJ databases">
        <authorList>
            <person name="Alioto T."/>
            <person name="Alioto T."/>
            <person name="Gomez Garrido J."/>
        </authorList>
    </citation>
    <scope>NUCLEOTIDE SEQUENCE</scope>
</reference>
<organism evidence="1">
    <name type="scientific">Cacopsylla melanoneura</name>
    <dbReference type="NCBI Taxonomy" id="428564"/>
    <lineage>
        <taxon>Eukaryota</taxon>
        <taxon>Metazoa</taxon>
        <taxon>Ecdysozoa</taxon>
        <taxon>Arthropoda</taxon>
        <taxon>Hexapoda</taxon>
        <taxon>Insecta</taxon>
        <taxon>Pterygota</taxon>
        <taxon>Neoptera</taxon>
        <taxon>Paraneoptera</taxon>
        <taxon>Hemiptera</taxon>
        <taxon>Sternorrhyncha</taxon>
        <taxon>Psylloidea</taxon>
        <taxon>Psyllidae</taxon>
        <taxon>Psyllinae</taxon>
        <taxon>Cacopsylla</taxon>
    </lineage>
</organism>
<name>A0A8D8Z8U1_9HEMI</name>
<dbReference type="EMBL" id="HBUF01444257">
    <property type="protein sequence ID" value="CAG6743183.1"/>
    <property type="molecule type" value="Transcribed_RNA"/>
</dbReference>
<dbReference type="AlphaFoldDB" id="A0A8D8Z8U1"/>
<protein>
    <submittedName>
        <fullName evidence="1">Uncharacterized protein</fullName>
    </submittedName>
</protein>
<sequence>MLNDTQYPTIFFFIQQMGFFKGLAAWLVRVASEGAGGRAREPFVEHCFPPCVKQKYRESRPLGSKNKRALCSHKQHCTSTYDISKKNQFGNSVEFSDFLCALIK</sequence>
<accession>A0A8D8Z8U1</accession>